<name>W2I269_PHYNI</name>
<evidence type="ECO:0000313" key="1">
    <source>
        <dbReference type="EMBL" id="ETL27468.1"/>
    </source>
</evidence>
<sequence>MWDKWVSGTYNERKEYILMSMDEYLGICCKEVCNRIGRGNEVKNNFKKRLSVEEFSSVQIDS</sequence>
<proteinExistence type="predicted"/>
<accession>W2I269</accession>
<reference evidence="1" key="1">
    <citation type="submission" date="2013-11" db="EMBL/GenBank/DDBJ databases">
        <title>The Genome Sequence of Phytophthora parasitica CJ05E6.</title>
        <authorList>
            <consortium name="The Broad Institute Genomics Platform"/>
            <person name="Russ C."/>
            <person name="Tyler B."/>
            <person name="Panabieres F."/>
            <person name="Shan W."/>
            <person name="Tripathy S."/>
            <person name="Grunwald N."/>
            <person name="Machado M."/>
            <person name="Johnson C.S."/>
            <person name="Arredondo F."/>
            <person name="Hong C."/>
            <person name="Coffey M."/>
            <person name="Young S.K."/>
            <person name="Zeng Q."/>
            <person name="Gargeya S."/>
            <person name="Fitzgerald M."/>
            <person name="Abouelleil A."/>
            <person name="Alvarado L."/>
            <person name="Chapman S.B."/>
            <person name="Gainer-Dewar J."/>
            <person name="Goldberg J."/>
            <person name="Griggs A."/>
            <person name="Gujja S."/>
            <person name="Hansen M."/>
            <person name="Howarth C."/>
            <person name="Imamovic A."/>
            <person name="Ireland A."/>
            <person name="Larimer J."/>
            <person name="McCowan C."/>
            <person name="Murphy C."/>
            <person name="Pearson M."/>
            <person name="Poon T.W."/>
            <person name="Priest M."/>
            <person name="Roberts A."/>
            <person name="Saif S."/>
            <person name="Shea T."/>
            <person name="Sykes S."/>
            <person name="Wortman J."/>
            <person name="Nusbaum C."/>
            <person name="Birren B."/>
        </authorList>
    </citation>
    <scope>NUCLEOTIDE SEQUENCE [LARGE SCALE GENOMIC DNA]</scope>
    <source>
        <strain evidence="1">CJ05E6</strain>
    </source>
</reference>
<organism evidence="1">
    <name type="scientific">Phytophthora nicotianae</name>
    <name type="common">Potato buckeye rot agent</name>
    <name type="synonym">Phytophthora parasitica</name>
    <dbReference type="NCBI Taxonomy" id="4792"/>
    <lineage>
        <taxon>Eukaryota</taxon>
        <taxon>Sar</taxon>
        <taxon>Stramenopiles</taxon>
        <taxon>Oomycota</taxon>
        <taxon>Peronosporomycetes</taxon>
        <taxon>Peronosporales</taxon>
        <taxon>Peronosporaceae</taxon>
        <taxon>Phytophthora</taxon>
    </lineage>
</organism>
<dbReference type="EMBL" id="KI675935">
    <property type="protein sequence ID" value="ETL27468.1"/>
    <property type="molecule type" value="Genomic_DNA"/>
</dbReference>
<protein>
    <submittedName>
        <fullName evidence="1">Uncharacterized protein</fullName>
    </submittedName>
</protein>
<dbReference type="AlphaFoldDB" id="W2I269"/>
<gene>
    <name evidence="1" type="ORF">L916_18990</name>
</gene>
<dbReference type="Proteomes" id="UP000053864">
    <property type="component" value="Unassembled WGS sequence"/>
</dbReference>